<accession>A0A438EGL2</accession>
<comment type="caution">
    <text evidence="1">The sequence shown here is derived from an EMBL/GenBank/DDBJ whole genome shotgun (WGS) entry which is preliminary data.</text>
</comment>
<dbReference type="PANTHER" id="PTHR36617">
    <property type="entry name" value="PROTEIN, PUTATIVE-RELATED"/>
    <property type="match status" value="1"/>
</dbReference>
<dbReference type="PANTHER" id="PTHR36617:SF16">
    <property type="entry name" value="OS04G0516500 PROTEIN"/>
    <property type="match status" value="1"/>
</dbReference>
<sequence length="206" mass="23720">MFTLRTNIRIGNSRRTRFWWDSRVGEIKLKDVYPTLFRLSSHKNATVADLWGRGRSGGGCWEVSFRRPSQDWELEEVSQFLEHIFSSKVQEGEDALIWKNYGKGKFNVKSYYISLRDENNLSFPAKEDKTTLDIVVNKFWFGLGVPGFSEKSSPIMEIQETRDEEKSSLAAGSDLLILISLVEWSKQLLDLEIPSHLNFLESLCCG</sequence>
<dbReference type="AlphaFoldDB" id="A0A438EGL2"/>
<proteinExistence type="predicted"/>
<evidence type="ECO:0000313" key="1">
    <source>
        <dbReference type="EMBL" id="RVW46841.1"/>
    </source>
</evidence>
<name>A0A438EGL2_VITVI</name>
<gene>
    <name evidence="1" type="ORF">CK203_075707</name>
</gene>
<dbReference type="EMBL" id="QGNW01001297">
    <property type="protein sequence ID" value="RVW46841.1"/>
    <property type="molecule type" value="Genomic_DNA"/>
</dbReference>
<organism evidence="1 2">
    <name type="scientific">Vitis vinifera</name>
    <name type="common">Grape</name>
    <dbReference type="NCBI Taxonomy" id="29760"/>
    <lineage>
        <taxon>Eukaryota</taxon>
        <taxon>Viridiplantae</taxon>
        <taxon>Streptophyta</taxon>
        <taxon>Embryophyta</taxon>
        <taxon>Tracheophyta</taxon>
        <taxon>Spermatophyta</taxon>
        <taxon>Magnoliopsida</taxon>
        <taxon>eudicotyledons</taxon>
        <taxon>Gunneridae</taxon>
        <taxon>Pentapetalae</taxon>
        <taxon>rosids</taxon>
        <taxon>Vitales</taxon>
        <taxon>Vitaceae</taxon>
        <taxon>Viteae</taxon>
        <taxon>Vitis</taxon>
    </lineage>
</organism>
<dbReference type="Proteomes" id="UP000288805">
    <property type="component" value="Unassembled WGS sequence"/>
</dbReference>
<protein>
    <submittedName>
        <fullName evidence="1">Uncharacterized protein</fullName>
    </submittedName>
</protein>
<reference evidence="1 2" key="1">
    <citation type="journal article" date="2018" name="PLoS Genet.">
        <title>Population sequencing reveals clonal diversity and ancestral inbreeding in the grapevine cultivar Chardonnay.</title>
        <authorList>
            <person name="Roach M.J."/>
            <person name="Johnson D.L."/>
            <person name="Bohlmann J."/>
            <person name="van Vuuren H.J."/>
            <person name="Jones S.J."/>
            <person name="Pretorius I.S."/>
            <person name="Schmidt S.A."/>
            <person name="Borneman A.R."/>
        </authorList>
    </citation>
    <scope>NUCLEOTIDE SEQUENCE [LARGE SCALE GENOMIC DNA]</scope>
    <source>
        <strain evidence="2">cv. Chardonnay</strain>
        <tissue evidence="1">Leaf</tissue>
    </source>
</reference>
<evidence type="ECO:0000313" key="2">
    <source>
        <dbReference type="Proteomes" id="UP000288805"/>
    </source>
</evidence>